<dbReference type="InterPro" id="IPR036691">
    <property type="entry name" value="Endo/exonu/phosph_ase_sf"/>
</dbReference>
<sequence>MEKSNITTAPSSRRPFDGTGVRRISGRPFKIGTWNVRSLNSPEKIYNVCKEMDRLHIDILGLSDVRWKHHGEHRVDGNHTMFYSGSEESSNMYGVAVIVNTKSLGTHVTFVPESNRAMMIQIQSKPRNLNIIQLYAPTTEGSDEDVEEFYRQAELLIKATKKHDINIILGDMNAKVGRREVKGTVGKHGLGERNDRGDRLVQFCQDQDLVIMNTYFQLPPRRLYTWTSPRHRPDQIIRNQIDYIMINSRFKNCVKSAKTYPGADIRSDHNPVVAEILLVLKKIRKRRINVVNIRKINDKNCRSEVVREINEWAAEAKQSQETVEQQWYKLKTKVHIINANILKPDKWVAKEPWMTEKIYQLMEKRRLHKNDKLYKTIDREIRREVRYARNSWYRKKCDHLEVLHNKHDAFNLHKEIRAMVGRKYPTHQLVDANNLPVLDLEEKKRIWEQYIKNIFLDNSRSLIANINAQEGLPILKDEVRKALFKAKTGKAAGPDNVYVEVLKLVDEENMDALTKLLNLVYDTGQIPNDWLKSVFITLPKKPNAKKCEEFRTISLMSQVLKLLLSIIHERIRVKCDEQLGDSQFGFRSGVGTREALFAIQVLVQKCREMQQDVFLCFVDYEKAFDRVLHDRLLEILKDIGLDDKDITIIKTLYWNQHATVRVDGEETDAVVIQKGVRQGCMLSPLLFNLYSEDIISKALHDLDCGVKINGRNINNLRYADDTVLIASTAADLQQMVERLEGCSSEAGLRMNINKTKFMVISNTLDTTTRITVSGQNLERVRKYKYLGTWLNEEWNSDLEIKTRIEITRSAFNTMRKVLCNRNINIKLRTRLLHCYIWPIILYGCEAWTIKEDLRKRIEAFEMWTYRRMLSISWTQKVTNVKVLERIGQKRALMLTVKQRKISYLGHVLRHQRYSLLQLVMMGKVAGKRRVGRRKKSWLRNIREWTGIASAAELFRRAINKEDIKKLIANLH</sequence>
<dbReference type="InterPro" id="IPR005135">
    <property type="entry name" value="Endo/exonuclease/phosphatase"/>
</dbReference>
<dbReference type="PROSITE" id="PS50878">
    <property type="entry name" value="RT_POL"/>
    <property type="match status" value="1"/>
</dbReference>
<feature type="compositionally biased region" description="Polar residues" evidence="1">
    <location>
        <begin position="1"/>
        <end position="11"/>
    </location>
</feature>
<evidence type="ECO:0000313" key="3">
    <source>
        <dbReference type="EMBL" id="CAH2089916.1"/>
    </source>
</evidence>
<dbReference type="GO" id="GO:0071897">
    <property type="term" value="P:DNA biosynthetic process"/>
    <property type="evidence" value="ECO:0007669"/>
    <property type="project" value="UniProtKB-ARBA"/>
</dbReference>
<name>A0AAU9TVU3_EUPED</name>
<dbReference type="CDD" id="cd01650">
    <property type="entry name" value="RT_nLTR_like"/>
    <property type="match status" value="1"/>
</dbReference>
<proteinExistence type="predicted"/>
<evidence type="ECO:0000259" key="2">
    <source>
        <dbReference type="PROSITE" id="PS50878"/>
    </source>
</evidence>
<gene>
    <name evidence="3" type="ORF">EEDITHA_LOCUS5923</name>
</gene>
<evidence type="ECO:0000313" key="4">
    <source>
        <dbReference type="Proteomes" id="UP001153954"/>
    </source>
</evidence>
<protein>
    <recommendedName>
        <fullName evidence="2">Reverse transcriptase domain-containing protein</fullName>
    </recommendedName>
</protein>
<keyword evidence="4" id="KW-1185">Reference proteome</keyword>
<dbReference type="SUPFAM" id="SSF56219">
    <property type="entry name" value="DNase I-like"/>
    <property type="match status" value="1"/>
</dbReference>
<feature type="domain" description="Reverse transcriptase" evidence="2">
    <location>
        <begin position="519"/>
        <end position="790"/>
    </location>
</feature>
<organism evidence="3 4">
    <name type="scientific">Euphydryas editha</name>
    <name type="common">Edith's checkerspot</name>
    <dbReference type="NCBI Taxonomy" id="104508"/>
    <lineage>
        <taxon>Eukaryota</taxon>
        <taxon>Metazoa</taxon>
        <taxon>Ecdysozoa</taxon>
        <taxon>Arthropoda</taxon>
        <taxon>Hexapoda</taxon>
        <taxon>Insecta</taxon>
        <taxon>Pterygota</taxon>
        <taxon>Neoptera</taxon>
        <taxon>Endopterygota</taxon>
        <taxon>Lepidoptera</taxon>
        <taxon>Glossata</taxon>
        <taxon>Ditrysia</taxon>
        <taxon>Papilionoidea</taxon>
        <taxon>Nymphalidae</taxon>
        <taxon>Nymphalinae</taxon>
        <taxon>Euphydryas</taxon>
    </lineage>
</organism>
<dbReference type="Pfam" id="PF00078">
    <property type="entry name" value="RVT_1"/>
    <property type="match status" value="1"/>
</dbReference>
<dbReference type="Gene3D" id="3.60.10.10">
    <property type="entry name" value="Endonuclease/exonuclease/phosphatase"/>
    <property type="match status" value="1"/>
</dbReference>
<dbReference type="SUPFAM" id="SSF56672">
    <property type="entry name" value="DNA/RNA polymerases"/>
    <property type="match status" value="1"/>
</dbReference>
<dbReference type="PANTHER" id="PTHR47027">
    <property type="entry name" value="REVERSE TRANSCRIPTASE DOMAIN-CONTAINING PROTEIN"/>
    <property type="match status" value="1"/>
</dbReference>
<dbReference type="AlphaFoldDB" id="A0AAU9TVU3"/>
<reference evidence="3" key="1">
    <citation type="submission" date="2022-03" db="EMBL/GenBank/DDBJ databases">
        <authorList>
            <person name="Tunstrom K."/>
        </authorList>
    </citation>
    <scope>NUCLEOTIDE SEQUENCE</scope>
</reference>
<comment type="caution">
    <text evidence="3">The sequence shown here is derived from an EMBL/GenBank/DDBJ whole genome shotgun (WGS) entry which is preliminary data.</text>
</comment>
<dbReference type="Proteomes" id="UP001153954">
    <property type="component" value="Unassembled WGS sequence"/>
</dbReference>
<dbReference type="EMBL" id="CAKOGL010000008">
    <property type="protein sequence ID" value="CAH2089916.1"/>
    <property type="molecule type" value="Genomic_DNA"/>
</dbReference>
<dbReference type="InterPro" id="IPR000477">
    <property type="entry name" value="RT_dom"/>
</dbReference>
<evidence type="ECO:0000256" key="1">
    <source>
        <dbReference type="SAM" id="MobiDB-lite"/>
    </source>
</evidence>
<dbReference type="InterPro" id="IPR043502">
    <property type="entry name" value="DNA/RNA_pol_sf"/>
</dbReference>
<feature type="region of interest" description="Disordered" evidence="1">
    <location>
        <begin position="1"/>
        <end position="20"/>
    </location>
</feature>
<dbReference type="CDD" id="cd09076">
    <property type="entry name" value="L1-EN"/>
    <property type="match status" value="1"/>
</dbReference>
<dbReference type="Pfam" id="PF03372">
    <property type="entry name" value="Exo_endo_phos"/>
    <property type="match status" value="1"/>
</dbReference>
<accession>A0AAU9TVU3</accession>
<dbReference type="GO" id="GO:0003824">
    <property type="term" value="F:catalytic activity"/>
    <property type="evidence" value="ECO:0007669"/>
    <property type="project" value="InterPro"/>
</dbReference>
<dbReference type="PANTHER" id="PTHR47027:SF8">
    <property type="entry name" value="RIBONUCLEASE H"/>
    <property type="match status" value="1"/>
</dbReference>